<evidence type="ECO:0000256" key="1">
    <source>
        <dbReference type="ARBA" id="ARBA00004442"/>
    </source>
</evidence>
<dbReference type="EMBL" id="LSFI01000007">
    <property type="protein sequence ID" value="OAG28306.1"/>
    <property type="molecule type" value="Genomic_DNA"/>
</dbReference>
<evidence type="ECO:0000256" key="7">
    <source>
        <dbReference type="ARBA" id="ARBA00023237"/>
    </source>
</evidence>
<dbReference type="AlphaFoldDB" id="A0A177E9C2"/>
<keyword evidence="8" id="KW-0175">Coiled coil</keyword>
<evidence type="ECO:0000256" key="3">
    <source>
        <dbReference type="ARBA" id="ARBA00022448"/>
    </source>
</evidence>
<gene>
    <name evidence="9" type="ORF">TH606_02270</name>
</gene>
<dbReference type="Gene3D" id="1.20.1600.10">
    <property type="entry name" value="Outer membrane efflux proteins (OEP)"/>
    <property type="match status" value="1"/>
</dbReference>
<dbReference type="PANTHER" id="PTHR30026">
    <property type="entry name" value="OUTER MEMBRANE PROTEIN TOLC"/>
    <property type="match status" value="1"/>
</dbReference>
<accession>A0A177E9C2</accession>
<keyword evidence="4" id="KW-1134">Transmembrane beta strand</keyword>
<keyword evidence="3" id="KW-0813">Transport</keyword>
<evidence type="ECO:0000256" key="2">
    <source>
        <dbReference type="ARBA" id="ARBA00007613"/>
    </source>
</evidence>
<evidence type="ECO:0000256" key="4">
    <source>
        <dbReference type="ARBA" id="ARBA00022452"/>
    </source>
</evidence>
<comment type="caution">
    <text evidence="9">The sequence shown here is derived from an EMBL/GenBank/DDBJ whole genome shotgun (WGS) entry which is preliminary data.</text>
</comment>
<name>A0A177E9C2_9BACT</name>
<evidence type="ECO:0000256" key="8">
    <source>
        <dbReference type="SAM" id="Coils"/>
    </source>
</evidence>
<dbReference type="InterPro" id="IPR003423">
    <property type="entry name" value="OMP_efflux"/>
</dbReference>
<sequence length="437" mass="49571">MFSLIFAFFLPELALSSDLLTLEKAKEIALKRNFSLIAAKLNIKASENRLKEAKSRFFPKIDIFLLYQRSNSPIQVFMAKLAQEDFKSQDFEISNLNHPDARTNLQTAIEITQPLFKRGEVIIGYHQAKKQVEISFLEEKALEQYILYRVEAAYISWILAKEKASVLKKAVKTAEANLEMISKRLKQGLALRSDLLQAQVHLAALKREWLDAKNKIKTNRSRLNLILGLPIDTEWIPASDPLARSQITKPLAYWQKLALKNRPDLSVMKEKTALSQLEVKKAKWRFAPEISLKGRYEYNSQGLGGVSGDSFTFMAQAKFNLFSGFGDKANLARARAEALAAEAQLKEWENKIIQEVEEAFLSLKTAKAQVEVSKASVAQAEEGLRLIKKRYENGLANIVELLGAETSLKKAELELLTARYRERLAFTELLFRTGSLE</sequence>
<evidence type="ECO:0000256" key="6">
    <source>
        <dbReference type="ARBA" id="ARBA00023136"/>
    </source>
</evidence>
<evidence type="ECO:0000256" key="5">
    <source>
        <dbReference type="ARBA" id="ARBA00022692"/>
    </source>
</evidence>
<feature type="coiled-coil region" evidence="8">
    <location>
        <begin position="331"/>
        <end position="358"/>
    </location>
</feature>
<evidence type="ECO:0000313" key="9">
    <source>
        <dbReference type="EMBL" id="OAG28306.1"/>
    </source>
</evidence>
<proteinExistence type="inferred from homology"/>
<comment type="similarity">
    <text evidence="2">Belongs to the outer membrane factor (OMF) (TC 1.B.17) family.</text>
</comment>
<comment type="subcellular location">
    <subcellularLocation>
        <location evidence="1">Cell outer membrane</location>
    </subcellularLocation>
</comment>
<keyword evidence="5" id="KW-0812">Transmembrane</keyword>
<dbReference type="SUPFAM" id="SSF56954">
    <property type="entry name" value="Outer membrane efflux proteins (OEP)"/>
    <property type="match status" value="1"/>
</dbReference>
<dbReference type="Proteomes" id="UP000076964">
    <property type="component" value="Unassembled WGS sequence"/>
</dbReference>
<evidence type="ECO:0000313" key="10">
    <source>
        <dbReference type="Proteomes" id="UP000076964"/>
    </source>
</evidence>
<dbReference type="GO" id="GO:0015288">
    <property type="term" value="F:porin activity"/>
    <property type="evidence" value="ECO:0007669"/>
    <property type="project" value="TreeGrafter"/>
</dbReference>
<reference evidence="9 10" key="1">
    <citation type="submission" date="2016-02" db="EMBL/GenBank/DDBJ databases">
        <title>Draft genome sequence of Thermodesulfatator sp. S606.</title>
        <authorList>
            <person name="Lai Q."/>
            <person name="Cao J."/>
            <person name="Dupont S."/>
            <person name="Shao Z."/>
            <person name="Jebbar M."/>
            <person name="Alain K."/>
        </authorList>
    </citation>
    <scope>NUCLEOTIDE SEQUENCE [LARGE SCALE GENOMIC DNA]</scope>
    <source>
        <strain evidence="9 10">S606</strain>
    </source>
</reference>
<keyword evidence="7" id="KW-0998">Cell outer membrane</keyword>
<dbReference type="PANTHER" id="PTHR30026:SF20">
    <property type="entry name" value="OUTER MEMBRANE PROTEIN TOLC"/>
    <property type="match status" value="1"/>
</dbReference>
<protein>
    <recommendedName>
        <fullName evidence="11">Transporter</fullName>
    </recommendedName>
</protein>
<keyword evidence="10" id="KW-1185">Reference proteome</keyword>
<dbReference type="STRING" id="1795632.TH606_02270"/>
<organism evidence="9 10">
    <name type="scientific">Thermodesulfatator autotrophicus</name>
    <dbReference type="NCBI Taxonomy" id="1795632"/>
    <lineage>
        <taxon>Bacteria</taxon>
        <taxon>Pseudomonadati</taxon>
        <taxon>Thermodesulfobacteriota</taxon>
        <taxon>Thermodesulfobacteria</taxon>
        <taxon>Thermodesulfobacteriales</taxon>
        <taxon>Thermodesulfatatoraceae</taxon>
        <taxon>Thermodesulfatator</taxon>
    </lineage>
</organism>
<dbReference type="GO" id="GO:0015562">
    <property type="term" value="F:efflux transmembrane transporter activity"/>
    <property type="evidence" value="ECO:0007669"/>
    <property type="project" value="InterPro"/>
</dbReference>
<evidence type="ECO:0008006" key="11">
    <source>
        <dbReference type="Google" id="ProtNLM"/>
    </source>
</evidence>
<keyword evidence="6" id="KW-0472">Membrane</keyword>
<dbReference type="GO" id="GO:0009279">
    <property type="term" value="C:cell outer membrane"/>
    <property type="evidence" value="ECO:0007669"/>
    <property type="project" value="UniProtKB-SubCell"/>
</dbReference>
<dbReference type="GO" id="GO:1990281">
    <property type="term" value="C:efflux pump complex"/>
    <property type="evidence" value="ECO:0007669"/>
    <property type="project" value="TreeGrafter"/>
</dbReference>
<dbReference type="InterPro" id="IPR051906">
    <property type="entry name" value="TolC-like"/>
</dbReference>
<dbReference type="Pfam" id="PF02321">
    <property type="entry name" value="OEP"/>
    <property type="match status" value="2"/>
</dbReference>